<evidence type="ECO:0000256" key="6">
    <source>
        <dbReference type="ARBA" id="ARBA00023316"/>
    </source>
</evidence>
<keyword evidence="6" id="KW-0961">Cell wall biogenesis/degradation</keyword>
<name>A0A7Y9GHZ8_9ACTN</name>
<evidence type="ECO:0000259" key="11">
    <source>
        <dbReference type="Pfam" id="PF00768"/>
    </source>
</evidence>
<dbReference type="RefSeq" id="WP_229809986.1">
    <property type="nucleotide sequence ID" value="NZ_BMRD01000002.1"/>
</dbReference>
<feature type="compositionally biased region" description="Low complexity" evidence="10">
    <location>
        <begin position="362"/>
        <end position="375"/>
    </location>
</feature>
<keyword evidence="12" id="KW-0121">Carboxypeptidase</keyword>
<feature type="compositionally biased region" description="Acidic residues" evidence="10">
    <location>
        <begin position="54"/>
        <end position="81"/>
    </location>
</feature>
<sequence length="879" mass="91084">MGDDAELDAEPARNRTAEFRVPVKVNLTRPDIAVRRPAKPQDEPGDETDKVVDEAADEDLDEGADETADEAADEAGDEASEEPAGSTWYVQFTSPPPKEEPEREAPPAAAPPSPETKPWRPTSPSAQDEEPAQESRTASPPEESPAEEHPEDDRTPQTTAPQQDRTAATPQETQERTDEAREARTTPARRHAAPPKPDDEPPPAATPRSSGRHAIRPANGHPPGAPEPETERETPGDAPEARTTGAAPPAPPRRHAAPSGAPHDTERPRGAAPRIAPAPPQHRERPGGVHETRGDRARPAPPDSERPGAPAPAAQQGTPGNVRDARAGAAPTAPSRHTAPPETGRPQGAPRTTPEPPRPQERPGGVPETRANRALPAPPRASTPPESEHAQGSAAPAMWPEAPGDVRGGAPSSAGPTRVERLPDLSAQGGPWEAALPAPAARTSGQWSVPWDGAAPPAPPAQPVSPAQPAQPVPPAAPAVAEKRKGKRRWPVVVAAMLVLVAGLVAGQLLRPPPDPTVRLAIASSHTFPGQAPVLPWPAVGQAVLYVDGLGTMGASGGAVPTPTASVAKVMTAYVYLSEHPLKSGEAGPVLTVSPQAAAQIPARKRRGESLLGVTANQRLTQRKALESLLIISANDVAHELARWDSGSDQAFVAKMNAAAKRLGMTGTRYTDPSGYHSGTVSTAADQVKLLRAAMQIPAFTEIVNNRMYVPDGGGSPRQGGNFILGRNGVVAGKTGYTDAAGGNFVFAAHRNVGGTQTLIVGAVMGQRSPSAADAVNTAEGILVAAEQAMVVAPLARPGQTVAWIEDGLGGRKALAAPSPVNVVGWPGLTVPVGYDGDPPAEPERGTKAGAVDTGAARVPVEVGTGRSPSIVKRLTRLG</sequence>
<feature type="compositionally biased region" description="Basic and acidic residues" evidence="10">
    <location>
        <begin position="173"/>
        <end position="184"/>
    </location>
</feature>
<keyword evidence="2" id="KW-0732">Signal</keyword>
<evidence type="ECO:0000256" key="5">
    <source>
        <dbReference type="ARBA" id="ARBA00022984"/>
    </source>
</evidence>
<dbReference type="GO" id="GO:0071555">
    <property type="term" value="P:cell wall organization"/>
    <property type="evidence" value="ECO:0007669"/>
    <property type="project" value="UniProtKB-KW"/>
</dbReference>
<keyword evidence="12" id="KW-0645">Protease</keyword>
<evidence type="ECO:0000256" key="8">
    <source>
        <dbReference type="PIRSR" id="PIRSR618044-2"/>
    </source>
</evidence>
<gene>
    <name evidence="12" type="ORF">BJ999_007169</name>
</gene>
<evidence type="ECO:0000313" key="12">
    <source>
        <dbReference type="EMBL" id="NYE16873.1"/>
    </source>
</evidence>
<keyword evidence="4" id="KW-0133">Cell shape</keyword>
<dbReference type="InterPro" id="IPR012338">
    <property type="entry name" value="Beta-lactam/transpept-like"/>
</dbReference>
<dbReference type="GO" id="GO:0009252">
    <property type="term" value="P:peptidoglycan biosynthetic process"/>
    <property type="evidence" value="ECO:0007669"/>
    <property type="project" value="UniProtKB-KW"/>
</dbReference>
<keyword evidence="5" id="KW-0573">Peptidoglycan synthesis</keyword>
<feature type="active site" description="Proton acceptor" evidence="7">
    <location>
        <position position="569"/>
    </location>
</feature>
<proteinExistence type="inferred from homology"/>
<dbReference type="InterPro" id="IPR001967">
    <property type="entry name" value="Peptidase_S11_N"/>
</dbReference>
<feature type="binding site" evidence="8">
    <location>
        <position position="734"/>
    </location>
    <ligand>
        <name>substrate</name>
    </ligand>
</feature>
<keyword evidence="13" id="KW-1185">Reference proteome</keyword>
<feature type="active site" evidence="7">
    <location>
        <position position="633"/>
    </location>
</feature>
<feature type="region of interest" description="Disordered" evidence="10">
    <location>
        <begin position="836"/>
        <end position="856"/>
    </location>
</feature>
<feature type="compositionally biased region" description="Low complexity" evidence="10">
    <location>
        <begin position="307"/>
        <end position="320"/>
    </location>
</feature>
<dbReference type="GO" id="GO:0006508">
    <property type="term" value="P:proteolysis"/>
    <property type="evidence" value="ECO:0007669"/>
    <property type="project" value="InterPro"/>
</dbReference>
<feature type="compositionally biased region" description="Basic and acidic residues" evidence="10">
    <location>
        <begin position="39"/>
        <end position="53"/>
    </location>
</feature>
<dbReference type="PANTHER" id="PTHR21581">
    <property type="entry name" value="D-ALANYL-D-ALANINE CARBOXYPEPTIDASE"/>
    <property type="match status" value="1"/>
</dbReference>
<dbReference type="GO" id="GO:0008360">
    <property type="term" value="P:regulation of cell shape"/>
    <property type="evidence" value="ECO:0007669"/>
    <property type="project" value="UniProtKB-KW"/>
</dbReference>
<dbReference type="GO" id="GO:0009002">
    <property type="term" value="F:serine-type D-Ala-D-Ala carboxypeptidase activity"/>
    <property type="evidence" value="ECO:0007669"/>
    <property type="project" value="InterPro"/>
</dbReference>
<evidence type="ECO:0000256" key="3">
    <source>
        <dbReference type="ARBA" id="ARBA00022801"/>
    </source>
</evidence>
<dbReference type="AlphaFoldDB" id="A0A7Y9GHZ8"/>
<dbReference type="Pfam" id="PF00768">
    <property type="entry name" value="Peptidase_S11"/>
    <property type="match status" value="1"/>
</dbReference>
<feature type="domain" description="Peptidase S11 D-alanyl-D-alanine carboxypeptidase A N-terminal" evidence="11">
    <location>
        <begin position="562"/>
        <end position="755"/>
    </location>
</feature>
<accession>A0A7Y9GHZ8</accession>
<organism evidence="12 13">
    <name type="scientific">Actinomadura citrea</name>
    <dbReference type="NCBI Taxonomy" id="46158"/>
    <lineage>
        <taxon>Bacteria</taxon>
        <taxon>Bacillati</taxon>
        <taxon>Actinomycetota</taxon>
        <taxon>Actinomycetes</taxon>
        <taxon>Streptosporangiales</taxon>
        <taxon>Thermomonosporaceae</taxon>
        <taxon>Actinomadura</taxon>
    </lineage>
</organism>
<feature type="active site" description="Acyl-ester intermediate" evidence="7">
    <location>
        <position position="566"/>
    </location>
</feature>
<reference evidence="12 13" key="1">
    <citation type="submission" date="2020-07" db="EMBL/GenBank/DDBJ databases">
        <title>Sequencing the genomes of 1000 actinobacteria strains.</title>
        <authorList>
            <person name="Klenk H.-P."/>
        </authorList>
    </citation>
    <scope>NUCLEOTIDE SEQUENCE [LARGE SCALE GENOMIC DNA]</scope>
    <source>
        <strain evidence="12 13">DSM 43461</strain>
    </source>
</reference>
<feature type="compositionally biased region" description="Basic and acidic residues" evidence="10">
    <location>
        <begin position="281"/>
        <end position="306"/>
    </location>
</feature>
<feature type="compositionally biased region" description="Polar residues" evidence="10">
    <location>
        <begin position="156"/>
        <end position="171"/>
    </location>
</feature>
<evidence type="ECO:0000256" key="10">
    <source>
        <dbReference type="SAM" id="MobiDB-lite"/>
    </source>
</evidence>
<keyword evidence="3" id="KW-0378">Hydrolase</keyword>
<feature type="compositionally biased region" description="Basic and acidic residues" evidence="10">
    <location>
        <begin position="146"/>
        <end position="155"/>
    </location>
</feature>
<protein>
    <submittedName>
        <fullName evidence="12">D-alanyl-D-alanine carboxypeptidase</fullName>
    </submittedName>
</protein>
<evidence type="ECO:0000256" key="2">
    <source>
        <dbReference type="ARBA" id="ARBA00022729"/>
    </source>
</evidence>
<dbReference type="Gene3D" id="3.40.710.10">
    <property type="entry name" value="DD-peptidase/beta-lactamase superfamily"/>
    <property type="match status" value="1"/>
</dbReference>
<comment type="similarity">
    <text evidence="1 9">Belongs to the peptidase S11 family.</text>
</comment>
<evidence type="ECO:0000256" key="1">
    <source>
        <dbReference type="ARBA" id="ARBA00007164"/>
    </source>
</evidence>
<dbReference type="EMBL" id="JACCBT010000001">
    <property type="protein sequence ID" value="NYE16873.1"/>
    <property type="molecule type" value="Genomic_DNA"/>
</dbReference>
<feature type="region of interest" description="Disordered" evidence="10">
    <location>
        <begin position="28"/>
        <end position="485"/>
    </location>
</feature>
<evidence type="ECO:0000256" key="9">
    <source>
        <dbReference type="RuleBase" id="RU004016"/>
    </source>
</evidence>
<evidence type="ECO:0000256" key="7">
    <source>
        <dbReference type="PIRSR" id="PIRSR618044-1"/>
    </source>
</evidence>
<evidence type="ECO:0000256" key="4">
    <source>
        <dbReference type="ARBA" id="ARBA00022960"/>
    </source>
</evidence>
<dbReference type="InterPro" id="IPR018044">
    <property type="entry name" value="Peptidase_S11"/>
</dbReference>
<dbReference type="PANTHER" id="PTHR21581:SF33">
    <property type="entry name" value="D-ALANYL-D-ALANINE CARBOXYPEPTIDASE DACB"/>
    <property type="match status" value="1"/>
</dbReference>
<comment type="caution">
    <text evidence="12">The sequence shown here is derived from an EMBL/GenBank/DDBJ whole genome shotgun (WGS) entry which is preliminary data.</text>
</comment>
<evidence type="ECO:0000313" key="13">
    <source>
        <dbReference type="Proteomes" id="UP000591272"/>
    </source>
</evidence>
<dbReference type="SUPFAM" id="SSF56601">
    <property type="entry name" value="beta-lactamase/transpeptidase-like"/>
    <property type="match status" value="1"/>
</dbReference>
<dbReference type="Proteomes" id="UP000591272">
    <property type="component" value="Unassembled WGS sequence"/>
</dbReference>
<dbReference type="PRINTS" id="PR00725">
    <property type="entry name" value="DADACBPTASE1"/>
</dbReference>